<dbReference type="InterPro" id="IPR019533">
    <property type="entry name" value="Peptidase_S26"/>
</dbReference>
<evidence type="ECO:0000256" key="5">
    <source>
        <dbReference type="SAM" id="Phobius"/>
    </source>
</evidence>
<reference evidence="6 7" key="1">
    <citation type="submission" date="2017-04" db="EMBL/GenBank/DDBJ databases">
        <title>Novel microbial lineages endemic to geothermal iron-oxide mats fill important gaps in the evolutionary history of Archaea.</title>
        <authorList>
            <person name="Jay Z.J."/>
            <person name="Beam J.P."/>
            <person name="Dlakic M."/>
            <person name="Rusch D.B."/>
            <person name="Kozubal M.A."/>
            <person name="Inskeep W.P."/>
        </authorList>
    </citation>
    <scope>NUCLEOTIDE SEQUENCE [LARGE SCALE GENOMIC DNA]</scope>
    <source>
        <strain evidence="6">OSP_D</strain>
    </source>
</reference>
<proteinExistence type="predicted"/>
<keyword evidence="4 5" id="KW-0472">Membrane</keyword>
<dbReference type="PANTHER" id="PTHR10806:SF6">
    <property type="entry name" value="SIGNAL PEPTIDASE COMPLEX CATALYTIC SUBUNIT SEC11"/>
    <property type="match status" value="1"/>
</dbReference>
<dbReference type="CDD" id="cd06530">
    <property type="entry name" value="S26_SPase_I"/>
    <property type="match status" value="1"/>
</dbReference>
<dbReference type="NCBIfam" id="TIGR02228">
    <property type="entry name" value="sigpep_I_arch"/>
    <property type="match status" value="1"/>
</dbReference>
<comment type="subcellular location">
    <subcellularLocation>
        <location evidence="1">Membrane</location>
    </subcellularLocation>
</comment>
<gene>
    <name evidence="6" type="ORF">B9Q01_00095</name>
</gene>
<comment type="caution">
    <text evidence="6">The sequence shown here is derived from an EMBL/GenBank/DDBJ whole genome shotgun (WGS) entry which is preliminary data.</text>
</comment>
<evidence type="ECO:0000256" key="2">
    <source>
        <dbReference type="ARBA" id="ARBA00022692"/>
    </source>
</evidence>
<feature type="transmembrane region" description="Helical" evidence="5">
    <location>
        <begin position="137"/>
        <end position="170"/>
    </location>
</feature>
<name>A0A2R6AE35_9ARCH</name>
<sequence length="177" mass="19499">MEREKERNIRNREVFYFVLGIVLALLAVFGLGRVLHTNVPLAAVTSGSMTPAIKEGDLLVISGVNPNTLKIGNIIVYCSTDPALKDCLIVHRIVYITRVNGQIVGFVTKGDNNYVTDNQAGLEPPSGIPPQDVVGKVIFVIPLVGFLVIFLKQPAGFAFVVFLAILYFVIEIRRRDF</sequence>
<evidence type="ECO:0000313" key="7">
    <source>
        <dbReference type="Proteomes" id="UP000240880"/>
    </source>
</evidence>
<dbReference type="GO" id="GO:0006465">
    <property type="term" value="P:signal peptide processing"/>
    <property type="evidence" value="ECO:0007669"/>
    <property type="project" value="InterPro"/>
</dbReference>
<feature type="transmembrane region" description="Helical" evidence="5">
    <location>
        <begin position="14"/>
        <end position="35"/>
    </location>
</feature>
<dbReference type="SUPFAM" id="SSF51306">
    <property type="entry name" value="LexA/Signal peptidase"/>
    <property type="match status" value="1"/>
</dbReference>
<protein>
    <submittedName>
        <fullName evidence="6">Signal peptidase I</fullName>
    </submittedName>
</protein>
<dbReference type="InterPro" id="IPR036286">
    <property type="entry name" value="LexA/Signal_pep-like_sf"/>
</dbReference>
<dbReference type="PRINTS" id="PR00728">
    <property type="entry name" value="SIGNALPTASE"/>
</dbReference>
<keyword evidence="3 5" id="KW-1133">Transmembrane helix</keyword>
<accession>A0A2R6AE35</accession>
<dbReference type="GO" id="GO:0016020">
    <property type="term" value="C:membrane"/>
    <property type="evidence" value="ECO:0007669"/>
    <property type="project" value="UniProtKB-SubCell"/>
</dbReference>
<evidence type="ECO:0000256" key="4">
    <source>
        <dbReference type="ARBA" id="ARBA00023136"/>
    </source>
</evidence>
<dbReference type="EMBL" id="NEXC01000001">
    <property type="protein sequence ID" value="PSN84583.1"/>
    <property type="molecule type" value="Genomic_DNA"/>
</dbReference>
<dbReference type="AlphaFoldDB" id="A0A2R6AE35"/>
<keyword evidence="2 5" id="KW-0812">Transmembrane</keyword>
<dbReference type="PANTHER" id="PTHR10806">
    <property type="entry name" value="SIGNAL PEPTIDASE COMPLEX CATALYTIC SUBUNIT SEC11"/>
    <property type="match status" value="1"/>
</dbReference>
<dbReference type="Proteomes" id="UP000240880">
    <property type="component" value="Unassembled WGS sequence"/>
</dbReference>
<dbReference type="GO" id="GO:0004252">
    <property type="term" value="F:serine-type endopeptidase activity"/>
    <property type="evidence" value="ECO:0007669"/>
    <property type="project" value="InterPro"/>
</dbReference>
<evidence type="ECO:0000313" key="6">
    <source>
        <dbReference type="EMBL" id="PSN84583.1"/>
    </source>
</evidence>
<organism evidence="6 7">
    <name type="scientific">Candidatus Marsarchaeota G1 archaeon OSP_D</name>
    <dbReference type="NCBI Taxonomy" id="1978155"/>
    <lineage>
        <taxon>Archaea</taxon>
        <taxon>Candidatus Marsarchaeota</taxon>
        <taxon>Candidatus Marsarchaeota group 1</taxon>
    </lineage>
</organism>
<evidence type="ECO:0000256" key="3">
    <source>
        <dbReference type="ARBA" id="ARBA00022989"/>
    </source>
</evidence>
<evidence type="ECO:0000256" key="1">
    <source>
        <dbReference type="ARBA" id="ARBA00004370"/>
    </source>
</evidence>
<dbReference type="InterPro" id="IPR001733">
    <property type="entry name" value="Peptidase_S26B"/>
</dbReference>